<accession>W5SBU6</accession>
<organism evidence="1">
    <name type="scientific">Borrelia nietonii YOR</name>
    <dbReference type="NCBI Taxonomy" id="1293576"/>
    <lineage>
        <taxon>Bacteria</taxon>
        <taxon>Pseudomonadati</taxon>
        <taxon>Spirochaetota</taxon>
        <taxon>Spirochaetia</taxon>
        <taxon>Spirochaetales</taxon>
        <taxon>Borreliaceae</taxon>
        <taxon>Borrelia</taxon>
        <taxon>Borrelia nietonii</taxon>
    </lineage>
</organism>
<proteinExistence type="predicted"/>
<keyword evidence="1" id="KW-0614">Plasmid</keyword>
<name>W5SBU6_9SPIR</name>
<reference evidence="1" key="1">
    <citation type="submission" date="2013-02" db="EMBL/GenBank/DDBJ databases">
        <title>Comparative genomics of Borrelia species.</title>
        <authorList>
            <person name="Schwan T.G."/>
            <person name="Raffel S.J."/>
            <person name="Porcella S.F."/>
        </authorList>
    </citation>
    <scope>NUCLEOTIDE SEQUENCE</scope>
    <source>
        <strain evidence="1">YOR</strain>
        <plasmid evidence="1">unnamed</plasmid>
    </source>
</reference>
<evidence type="ECO:0000313" key="1">
    <source>
        <dbReference type="EMBL" id="AHH04183.1"/>
    </source>
</evidence>
<gene>
    <name evidence="1" type="ORF">BHY_1232</name>
</gene>
<geneLocation type="plasmid" evidence="1">
    <name>unnamed</name>
</geneLocation>
<protein>
    <submittedName>
        <fullName evidence="1">Uncharacterized protein</fullName>
    </submittedName>
</protein>
<dbReference type="HOGENOM" id="CLU_2647331_0_0_12"/>
<sequence>MNIIGFILLIKSLVFAIYIHCFDFYLYYLYFTFHFLLYNLHYEFLTLLRNKYLQRSYNKKCLCWKIFVVSFLVTFI</sequence>
<dbReference type="AlphaFoldDB" id="W5SBU6"/>
<dbReference type="EMBL" id="CP004160">
    <property type="protein sequence ID" value="AHH04183.1"/>
    <property type="molecule type" value="Genomic_DNA"/>
</dbReference>